<feature type="compositionally biased region" description="Polar residues" evidence="2">
    <location>
        <begin position="14"/>
        <end position="35"/>
    </location>
</feature>
<dbReference type="CDD" id="cd16494">
    <property type="entry name" value="RING-CH-C4HC3_ZSWM2"/>
    <property type="match status" value="1"/>
</dbReference>
<feature type="compositionally biased region" description="Polar residues" evidence="2">
    <location>
        <begin position="258"/>
        <end position="286"/>
    </location>
</feature>
<organism evidence="5 6">
    <name type="scientific">Glomus cerebriforme</name>
    <dbReference type="NCBI Taxonomy" id="658196"/>
    <lineage>
        <taxon>Eukaryota</taxon>
        <taxon>Fungi</taxon>
        <taxon>Fungi incertae sedis</taxon>
        <taxon>Mucoromycota</taxon>
        <taxon>Glomeromycotina</taxon>
        <taxon>Glomeromycetes</taxon>
        <taxon>Glomerales</taxon>
        <taxon>Glomeraceae</taxon>
        <taxon>Glomus</taxon>
    </lineage>
</organism>
<feature type="compositionally biased region" description="Low complexity" evidence="2">
    <location>
        <begin position="181"/>
        <end position="191"/>
    </location>
</feature>
<feature type="compositionally biased region" description="Polar residues" evidence="2">
    <location>
        <begin position="295"/>
        <end position="307"/>
    </location>
</feature>
<evidence type="ECO:0000256" key="1">
    <source>
        <dbReference type="PROSITE-ProRule" id="PRU00175"/>
    </source>
</evidence>
<proteinExistence type="predicted"/>
<feature type="region of interest" description="Disordered" evidence="2">
    <location>
        <begin position="224"/>
        <end position="386"/>
    </location>
</feature>
<dbReference type="EMBL" id="QKYT01000279">
    <property type="protein sequence ID" value="RIA88093.1"/>
    <property type="molecule type" value="Genomic_DNA"/>
</dbReference>
<keyword evidence="1" id="KW-0862">Zinc</keyword>
<dbReference type="PANTHER" id="PTHR21540:SF0">
    <property type="entry name" value="PHD FAMILY PROTEIN"/>
    <property type="match status" value="1"/>
</dbReference>
<dbReference type="InterPro" id="IPR007527">
    <property type="entry name" value="Znf_SWIM"/>
</dbReference>
<dbReference type="OrthoDB" id="2122982at2759"/>
<evidence type="ECO:0000313" key="6">
    <source>
        <dbReference type="Proteomes" id="UP000265703"/>
    </source>
</evidence>
<feature type="region of interest" description="Disordered" evidence="2">
    <location>
        <begin position="71"/>
        <end position="90"/>
    </location>
</feature>
<evidence type="ECO:0008006" key="7">
    <source>
        <dbReference type="Google" id="ProtNLM"/>
    </source>
</evidence>
<feature type="domain" description="RING-type" evidence="3">
    <location>
        <begin position="533"/>
        <end position="582"/>
    </location>
</feature>
<feature type="region of interest" description="Disordered" evidence="2">
    <location>
        <begin position="1"/>
        <end position="56"/>
    </location>
</feature>
<evidence type="ECO:0000313" key="5">
    <source>
        <dbReference type="EMBL" id="RIA88093.1"/>
    </source>
</evidence>
<dbReference type="PANTHER" id="PTHR21540">
    <property type="entry name" value="RING FINGER AND SWIM DOMAIN-CONTAINING PROTEIN 2"/>
    <property type="match status" value="1"/>
</dbReference>
<dbReference type="AlphaFoldDB" id="A0A397SPN5"/>
<gene>
    <name evidence="5" type="ORF">C1645_806984</name>
</gene>
<dbReference type="Proteomes" id="UP000265703">
    <property type="component" value="Unassembled WGS sequence"/>
</dbReference>
<feature type="compositionally biased region" description="Polar residues" evidence="2">
    <location>
        <begin position="117"/>
        <end position="128"/>
    </location>
</feature>
<dbReference type="InterPro" id="IPR039903">
    <property type="entry name" value="Zswim2"/>
</dbReference>
<feature type="region of interest" description="Disordered" evidence="2">
    <location>
        <begin position="173"/>
        <end position="195"/>
    </location>
</feature>
<feature type="region of interest" description="Disordered" evidence="2">
    <location>
        <begin position="117"/>
        <end position="150"/>
    </location>
</feature>
<dbReference type="GO" id="GO:0061630">
    <property type="term" value="F:ubiquitin protein ligase activity"/>
    <property type="evidence" value="ECO:0007669"/>
    <property type="project" value="InterPro"/>
</dbReference>
<sequence length="628" mass="70214">MPRKARTGTGGPGSSNTENQAVVRTSDDSQQNLTVTARPKRGRKPKIPTEQTTTQETTTIINQVATMEIGSSTSSAQQNLTVTARPRRGRKPKIPIEQTTTQETTTINQVATMEIGSSTSSAQQNLTVTARPRRGRKPKNTLLEQPVGTETEILEQVVPNEQPTEAKIINVDSHTSPNEQPQPSQPDVSQPKRGEKKKLQLLKLRMNLLMGLSPLMHLLLQHAPQPSQPDVSQPKRGRKKKIATAQITNEPTDGAITINASASSTRNTNEPTYGSVTTNASATSTRGQKRKVVTKDNTTTDQAASDDQNADEGVSEGNPPKRGRKNLLRTVQAESVEAPDTTTESATNSKKRKATTEDTADQEAGSAKENRKSKKPKKEEEEKRLARHRTICTAQIQDRIYRAEVQRIYMVSRTRVNELRQEFAILGSTGNVYTVTITHLPDCTCPDFKKGNLCKHIIFVYLRVLRLNRNSPFIYQKALLSKELRSIFANAAPDPTVLANKRVVDKYQTITSGETLPSASNIDEKRRPIEEDCPICYEPLEEKDRKNIVWCREGCGNNLHKDCFEQWKKSKRGCKVTCVYCRRDWMESTEPEALINEEGYVNLGGVQGMNTRRDTTSYYRAFRTGQYY</sequence>
<feature type="domain" description="SWIM-type" evidence="4">
    <location>
        <begin position="433"/>
        <end position="465"/>
    </location>
</feature>
<dbReference type="InterPro" id="IPR001841">
    <property type="entry name" value="Znf_RING"/>
</dbReference>
<dbReference type="InterPro" id="IPR013083">
    <property type="entry name" value="Znf_RING/FYVE/PHD"/>
</dbReference>
<keyword evidence="6" id="KW-1185">Reference proteome</keyword>
<comment type="caution">
    <text evidence="5">The sequence shown here is derived from an EMBL/GenBank/DDBJ whole genome shotgun (WGS) entry which is preliminary data.</text>
</comment>
<dbReference type="PROSITE" id="PS50966">
    <property type="entry name" value="ZF_SWIM"/>
    <property type="match status" value="1"/>
</dbReference>
<name>A0A397SPN5_9GLOM</name>
<dbReference type="Gene3D" id="3.30.40.10">
    <property type="entry name" value="Zinc/RING finger domain, C3HC4 (zinc finger)"/>
    <property type="match status" value="1"/>
</dbReference>
<reference evidence="5 6" key="1">
    <citation type="submission" date="2018-06" db="EMBL/GenBank/DDBJ databases">
        <title>Comparative genomics reveals the genomic features of Rhizophagus irregularis, R. cerebriforme, R. diaphanum and Gigaspora rosea, and their symbiotic lifestyle signature.</title>
        <authorList>
            <person name="Morin E."/>
            <person name="San Clemente H."/>
            <person name="Chen E.C.H."/>
            <person name="De La Providencia I."/>
            <person name="Hainaut M."/>
            <person name="Kuo A."/>
            <person name="Kohler A."/>
            <person name="Murat C."/>
            <person name="Tang N."/>
            <person name="Roy S."/>
            <person name="Loubradou J."/>
            <person name="Henrissat B."/>
            <person name="Grigoriev I.V."/>
            <person name="Corradi N."/>
            <person name="Roux C."/>
            <person name="Martin F.M."/>
        </authorList>
    </citation>
    <scope>NUCLEOTIDE SEQUENCE [LARGE SCALE GENOMIC DNA]</scope>
    <source>
        <strain evidence="5 6">DAOM 227022</strain>
    </source>
</reference>
<feature type="compositionally biased region" description="Polar residues" evidence="2">
    <location>
        <begin position="71"/>
        <end position="82"/>
    </location>
</feature>
<dbReference type="SUPFAM" id="SSF57850">
    <property type="entry name" value="RING/U-box"/>
    <property type="match status" value="1"/>
</dbReference>
<accession>A0A397SPN5</accession>
<evidence type="ECO:0000259" key="4">
    <source>
        <dbReference type="PROSITE" id="PS50966"/>
    </source>
</evidence>
<evidence type="ECO:0000259" key="3">
    <source>
        <dbReference type="PROSITE" id="PS50089"/>
    </source>
</evidence>
<dbReference type="GO" id="GO:0008270">
    <property type="term" value="F:zinc ion binding"/>
    <property type="evidence" value="ECO:0007669"/>
    <property type="project" value="UniProtKB-KW"/>
</dbReference>
<keyword evidence="1" id="KW-0479">Metal-binding</keyword>
<dbReference type="STRING" id="658196.A0A397SPN5"/>
<dbReference type="Pfam" id="PF04434">
    <property type="entry name" value="SWIM"/>
    <property type="match status" value="1"/>
</dbReference>
<protein>
    <recommendedName>
        <fullName evidence="7">SWIM-type domain-containing protein</fullName>
    </recommendedName>
</protein>
<keyword evidence="1" id="KW-0863">Zinc-finger</keyword>
<dbReference type="PROSITE" id="PS50089">
    <property type="entry name" value="ZF_RING_2"/>
    <property type="match status" value="1"/>
</dbReference>
<evidence type="ECO:0000256" key="2">
    <source>
        <dbReference type="SAM" id="MobiDB-lite"/>
    </source>
</evidence>